<dbReference type="InterPro" id="IPR053098">
    <property type="entry name" value="Petuviruses_polyprotein"/>
</dbReference>
<dbReference type="SUPFAM" id="SSF57756">
    <property type="entry name" value="Retrovirus zinc finger-like domains"/>
    <property type="match status" value="1"/>
</dbReference>
<keyword evidence="4" id="KW-1185">Reference proteome</keyword>
<dbReference type="GO" id="GO:0008270">
    <property type="term" value="F:zinc ion binding"/>
    <property type="evidence" value="ECO:0007669"/>
    <property type="project" value="UniProtKB-KW"/>
</dbReference>
<sequence length="251" mass="30030">MSVWLDLQTEKRENNTEAILREFVSRFTGSLRDWYQALGEYRQLQLVRCESVSLTTGIVFREFLGDASQLYKQTRQEFFEMRYHALGGINDETLRLVYLNSLPTELQGELQRLIELSGRSLRDISLGEIHMFTHTALDKLCATQRVFAKMIREGRKYDRYCKFPSTYHLKCNSTEHCNCRTNRSYRKRPFRNQPRKEMNFSNPKRNRKYKYYRKKAIRSWNKSNKYFACGQEGHYAKQCPNRRVKSAKLIR</sequence>
<dbReference type="Proteomes" id="UP001280121">
    <property type="component" value="Unassembled WGS sequence"/>
</dbReference>
<dbReference type="AlphaFoldDB" id="A0AAD9TT96"/>
<keyword evidence="1" id="KW-0862">Zinc</keyword>
<dbReference type="Pfam" id="PF00098">
    <property type="entry name" value="zf-CCHC"/>
    <property type="match status" value="1"/>
</dbReference>
<evidence type="ECO:0000259" key="2">
    <source>
        <dbReference type="PROSITE" id="PS50158"/>
    </source>
</evidence>
<proteinExistence type="predicted"/>
<feature type="domain" description="CCHC-type" evidence="2">
    <location>
        <begin position="227"/>
        <end position="241"/>
    </location>
</feature>
<evidence type="ECO:0000313" key="3">
    <source>
        <dbReference type="EMBL" id="KAK2641333.1"/>
    </source>
</evidence>
<dbReference type="GO" id="GO:0003676">
    <property type="term" value="F:nucleic acid binding"/>
    <property type="evidence" value="ECO:0007669"/>
    <property type="project" value="InterPro"/>
</dbReference>
<dbReference type="Gene3D" id="4.10.60.10">
    <property type="entry name" value="Zinc finger, CCHC-type"/>
    <property type="match status" value="1"/>
</dbReference>
<gene>
    <name evidence="3" type="ORF">Ddye_023096</name>
</gene>
<comment type="caution">
    <text evidence="3">The sequence shown here is derived from an EMBL/GenBank/DDBJ whole genome shotgun (WGS) entry which is preliminary data.</text>
</comment>
<name>A0AAD9TT96_9ROSI</name>
<reference evidence="3" key="1">
    <citation type="journal article" date="2023" name="Plant J.">
        <title>Genome sequences and population genomics provide insights into the demographic history, inbreeding, and mutation load of two 'living fossil' tree species of Dipteronia.</title>
        <authorList>
            <person name="Feng Y."/>
            <person name="Comes H.P."/>
            <person name="Chen J."/>
            <person name="Zhu S."/>
            <person name="Lu R."/>
            <person name="Zhang X."/>
            <person name="Li P."/>
            <person name="Qiu J."/>
            <person name="Olsen K.M."/>
            <person name="Qiu Y."/>
        </authorList>
    </citation>
    <scope>NUCLEOTIDE SEQUENCE</scope>
    <source>
        <strain evidence="3">KIB01</strain>
    </source>
</reference>
<organism evidence="3 4">
    <name type="scientific">Dipteronia dyeriana</name>
    <dbReference type="NCBI Taxonomy" id="168575"/>
    <lineage>
        <taxon>Eukaryota</taxon>
        <taxon>Viridiplantae</taxon>
        <taxon>Streptophyta</taxon>
        <taxon>Embryophyta</taxon>
        <taxon>Tracheophyta</taxon>
        <taxon>Spermatophyta</taxon>
        <taxon>Magnoliopsida</taxon>
        <taxon>eudicotyledons</taxon>
        <taxon>Gunneridae</taxon>
        <taxon>Pentapetalae</taxon>
        <taxon>rosids</taxon>
        <taxon>malvids</taxon>
        <taxon>Sapindales</taxon>
        <taxon>Sapindaceae</taxon>
        <taxon>Hippocastanoideae</taxon>
        <taxon>Acereae</taxon>
        <taxon>Dipteronia</taxon>
    </lineage>
</organism>
<keyword evidence="1" id="KW-0863">Zinc-finger</keyword>
<evidence type="ECO:0000313" key="4">
    <source>
        <dbReference type="Proteomes" id="UP001280121"/>
    </source>
</evidence>
<dbReference type="InterPro" id="IPR036875">
    <property type="entry name" value="Znf_CCHC_sf"/>
</dbReference>
<dbReference type="EMBL" id="JANJYI010000007">
    <property type="protein sequence ID" value="KAK2641333.1"/>
    <property type="molecule type" value="Genomic_DNA"/>
</dbReference>
<dbReference type="PROSITE" id="PS50158">
    <property type="entry name" value="ZF_CCHC"/>
    <property type="match status" value="1"/>
</dbReference>
<dbReference type="PANTHER" id="PTHR48435">
    <property type="entry name" value="POLYPROTEIN"/>
    <property type="match status" value="1"/>
</dbReference>
<protein>
    <recommendedName>
        <fullName evidence="2">CCHC-type domain-containing protein</fullName>
    </recommendedName>
</protein>
<dbReference type="PANTHER" id="PTHR48435:SF1">
    <property type="entry name" value="POLYPROTEIN"/>
    <property type="match status" value="1"/>
</dbReference>
<dbReference type="InterPro" id="IPR001878">
    <property type="entry name" value="Znf_CCHC"/>
</dbReference>
<keyword evidence="1" id="KW-0479">Metal-binding</keyword>
<accession>A0AAD9TT96</accession>
<evidence type="ECO:0000256" key="1">
    <source>
        <dbReference type="PROSITE-ProRule" id="PRU00047"/>
    </source>
</evidence>